<organism evidence="2 3">
    <name type="scientific">Candidatus Aphodoplasma excrementigallinarum</name>
    <dbReference type="NCBI Taxonomy" id="2840673"/>
    <lineage>
        <taxon>Bacteria</taxon>
        <taxon>Bacillati</taxon>
        <taxon>Bacillota</taxon>
        <taxon>Clostridia</taxon>
        <taxon>Eubacteriales</taxon>
        <taxon>Candidatus Aphodoplasma</taxon>
    </lineage>
</organism>
<accession>A0A9D1SZD4</accession>
<protein>
    <submittedName>
        <fullName evidence="2">DUF3343 domain-containing protein</fullName>
    </submittedName>
</protein>
<dbReference type="Pfam" id="PF11823">
    <property type="entry name" value="Se_S_carrier"/>
    <property type="match status" value="1"/>
</dbReference>
<evidence type="ECO:0000259" key="1">
    <source>
        <dbReference type="Pfam" id="PF11823"/>
    </source>
</evidence>
<dbReference type="InterPro" id="IPR021778">
    <property type="entry name" value="Se/S_carrier-like"/>
</dbReference>
<sequence length="85" mass="9812">MEYALIVFGSVTVANRAKKLMRRYTDFADVVQLPPDLGIRGCSYCLRIRLRDFGLMRQVADEYGLRIKAAYAEREFDGQKVYEAI</sequence>
<proteinExistence type="predicted"/>
<evidence type="ECO:0000313" key="3">
    <source>
        <dbReference type="Proteomes" id="UP000886743"/>
    </source>
</evidence>
<evidence type="ECO:0000313" key="2">
    <source>
        <dbReference type="EMBL" id="HIV02199.1"/>
    </source>
</evidence>
<feature type="domain" description="Putative Se/S carrier protein-like" evidence="1">
    <location>
        <begin position="4"/>
        <end position="71"/>
    </location>
</feature>
<dbReference type="EMBL" id="DVOF01000041">
    <property type="protein sequence ID" value="HIV02199.1"/>
    <property type="molecule type" value="Genomic_DNA"/>
</dbReference>
<comment type="caution">
    <text evidence="2">The sequence shown here is derived from an EMBL/GenBank/DDBJ whole genome shotgun (WGS) entry which is preliminary data.</text>
</comment>
<dbReference type="AlphaFoldDB" id="A0A9D1SZD4"/>
<reference evidence="2" key="1">
    <citation type="submission" date="2020-10" db="EMBL/GenBank/DDBJ databases">
        <authorList>
            <person name="Gilroy R."/>
        </authorList>
    </citation>
    <scope>NUCLEOTIDE SEQUENCE</scope>
    <source>
        <strain evidence="2">4920</strain>
    </source>
</reference>
<reference evidence="2" key="2">
    <citation type="journal article" date="2021" name="PeerJ">
        <title>Extensive microbial diversity within the chicken gut microbiome revealed by metagenomics and culture.</title>
        <authorList>
            <person name="Gilroy R."/>
            <person name="Ravi A."/>
            <person name="Getino M."/>
            <person name="Pursley I."/>
            <person name="Horton D.L."/>
            <person name="Alikhan N.F."/>
            <person name="Baker D."/>
            <person name="Gharbi K."/>
            <person name="Hall N."/>
            <person name="Watson M."/>
            <person name="Adriaenssens E.M."/>
            <person name="Foster-Nyarko E."/>
            <person name="Jarju S."/>
            <person name="Secka A."/>
            <person name="Antonio M."/>
            <person name="Oren A."/>
            <person name="Chaudhuri R.R."/>
            <person name="La Ragione R."/>
            <person name="Hildebrand F."/>
            <person name="Pallen M.J."/>
        </authorList>
    </citation>
    <scope>NUCLEOTIDE SEQUENCE</scope>
    <source>
        <strain evidence="2">4920</strain>
    </source>
</reference>
<gene>
    <name evidence="2" type="ORF">IAC74_01390</name>
</gene>
<dbReference type="Proteomes" id="UP000886743">
    <property type="component" value="Unassembled WGS sequence"/>
</dbReference>
<name>A0A9D1SZD4_9FIRM</name>